<dbReference type="EMBL" id="JAUEPR010000081">
    <property type="protein sequence ID" value="KAK0466618.1"/>
    <property type="molecule type" value="Genomic_DNA"/>
</dbReference>
<dbReference type="Proteomes" id="UP001175227">
    <property type="component" value="Unassembled WGS sequence"/>
</dbReference>
<proteinExistence type="predicted"/>
<gene>
    <name evidence="1" type="ORF">IW261DRAFT_1574370</name>
</gene>
<evidence type="ECO:0000313" key="2">
    <source>
        <dbReference type="Proteomes" id="UP001175227"/>
    </source>
</evidence>
<organism evidence="1 2">
    <name type="scientific">Armillaria novae-zelandiae</name>
    <dbReference type="NCBI Taxonomy" id="153914"/>
    <lineage>
        <taxon>Eukaryota</taxon>
        <taxon>Fungi</taxon>
        <taxon>Dikarya</taxon>
        <taxon>Basidiomycota</taxon>
        <taxon>Agaricomycotina</taxon>
        <taxon>Agaricomycetes</taxon>
        <taxon>Agaricomycetidae</taxon>
        <taxon>Agaricales</taxon>
        <taxon>Marasmiineae</taxon>
        <taxon>Physalacriaceae</taxon>
        <taxon>Armillaria</taxon>
    </lineage>
</organism>
<reference evidence="1" key="1">
    <citation type="submission" date="2023-06" db="EMBL/GenBank/DDBJ databases">
        <authorList>
            <consortium name="Lawrence Berkeley National Laboratory"/>
            <person name="Ahrendt S."/>
            <person name="Sahu N."/>
            <person name="Indic B."/>
            <person name="Wong-Bajracharya J."/>
            <person name="Merenyi Z."/>
            <person name="Ke H.-M."/>
            <person name="Monk M."/>
            <person name="Kocsube S."/>
            <person name="Drula E."/>
            <person name="Lipzen A."/>
            <person name="Balint B."/>
            <person name="Henrissat B."/>
            <person name="Andreopoulos B."/>
            <person name="Martin F.M."/>
            <person name="Harder C.B."/>
            <person name="Rigling D."/>
            <person name="Ford K.L."/>
            <person name="Foster G.D."/>
            <person name="Pangilinan J."/>
            <person name="Papanicolaou A."/>
            <person name="Barry K."/>
            <person name="LaButti K."/>
            <person name="Viragh M."/>
            <person name="Koriabine M."/>
            <person name="Yan M."/>
            <person name="Riley R."/>
            <person name="Champramary S."/>
            <person name="Plett K.L."/>
            <person name="Tsai I.J."/>
            <person name="Slot J."/>
            <person name="Sipos G."/>
            <person name="Plett J."/>
            <person name="Nagy L.G."/>
            <person name="Grigoriev I.V."/>
        </authorList>
    </citation>
    <scope>NUCLEOTIDE SEQUENCE</scope>
    <source>
        <strain evidence="1">ICMP 16352</strain>
    </source>
</reference>
<protein>
    <submittedName>
        <fullName evidence="1">Uncharacterized protein</fullName>
    </submittedName>
</protein>
<accession>A0AA39TUA2</accession>
<name>A0AA39TUA2_9AGAR</name>
<comment type="caution">
    <text evidence="1">The sequence shown here is derived from an EMBL/GenBank/DDBJ whole genome shotgun (WGS) entry which is preliminary data.</text>
</comment>
<dbReference type="AlphaFoldDB" id="A0AA39TUA2"/>
<keyword evidence="2" id="KW-1185">Reference proteome</keyword>
<sequence>MSQELAATYHPTFNAPDADTILSSLDNTLYRLPSPILKPIPIQEHDAVLKRLLHILSGLAIPLCVRVQPNS</sequence>
<evidence type="ECO:0000313" key="1">
    <source>
        <dbReference type="EMBL" id="KAK0466618.1"/>
    </source>
</evidence>